<protein>
    <submittedName>
        <fullName evidence="2">Uncharacterized protein</fullName>
    </submittedName>
</protein>
<organism evidence="2 3">
    <name type="scientific">Arthrobotrys flagrans</name>
    <name type="common">Nematode-trapping fungus</name>
    <name type="synonym">Trichothecium flagrans</name>
    <dbReference type="NCBI Taxonomy" id="97331"/>
    <lineage>
        <taxon>Eukaryota</taxon>
        <taxon>Fungi</taxon>
        <taxon>Dikarya</taxon>
        <taxon>Ascomycota</taxon>
        <taxon>Pezizomycotina</taxon>
        <taxon>Orbiliomycetes</taxon>
        <taxon>Orbiliales</taxon>
        <taxon>Orbiliaceae</taxon>
        <taxon>Arthrobotrys</taxon>
    </lineage>
</organism>
<dbReference type="VEuPathDB" id="FungiDB:DFL_003029"/>
<evidence type="ECO:0000256" key="1">
    <source>
        <dbReference type="SAM" id="MobiDB-lite"/>
    </source>
</evidence>
<dbReference type="EMBL" id="SAEB01000003">
    <property type="protein sequence ID" value="RVD88858.1"/>
    <property type="molecule type" value="Genomic_DNA"/>
</dbReference>
<feature type="compositionally biased region" description="Polar residues" evidence="1">
    <location>
        <begin position="88"/>
        <end position="100"/>
    </location>
</feature>
<reference evidence="2 3" key="1">
    <citation type="submission" date="2019-01" db="EMBL/GenBank/DDBJ databases">
        <title>Intercellular communication is required for trap formation in the nematode-trapping fungus Duddingtonia flagrans.</title>
        <authorList>
            <person name="Youssar L."/>
            <person name="Wernet V."/>
            <person name="Hensel N."/>
            <person name="Hildebrandt H.-G."/>
            <person name="Fischer R."/>
        </authorList>
    </citation>
    <scope>NUCLEOTIDE SEQUENCE [LARGE SCALE GENOMIC DNA]</scope>
    <source>
        <strain evidence="2 3">CBS H-5679</strain>
    </source>
</reference>
<feature type="region of interest" description="Disordered" evidence="1">
    <location>
        <begin position="81"/>
        <end position="100"/>
    </location>
</feature>
<dbReference type="RefSeq" id="XP_067494402.1">
    <property type="nucleotide sequence ID" value="XM_067631902.1"/>
</dbReference>
<evidence type="ECO:0000313" key="3">
    <source>
        <dbReference type="Proteomes" id="UP000283090"/>
    </source>
</evidence>
<evidence type="ECO:0000313" key="2">
    <source>
        <dbReference type="EMBL" id="RVD88858.1"/>
    </source>
</evidence>
<proteinExistence type="predicted"/>
<keyword evidence="3" id="KW-1185">Reference proteome</keyword>
<gene>
    <name evidence="2" type="ORF">DFL_003029</name>
</gene>
<name>A0A437ACP1_ARTFL</name>
<accession>A0A437ACP1</accession>
<dbReference type="AlphaFoldDB" id="A0A437ACP1"/>
<comment type="caution">
    <text evidence="2">The sequence shown here is derived from an EMBL/GenBank/DDBJ whole genome shotgun (WGS) entry which is preliminary data.</text>
</comment>
<sequence>MLESSKKPIQCYDIDAMGDALATLYSQEAGNAEFAIPRVSSKVLSLVSPVFSAIMATPSEAAAKTAMNILHFQTERNTNAEPKGCIGLNSTTTPDSSCPN</sequence>
<dbReference type="Proteomes" id="UP000283090">
    <property type="component" value="Unassembled WGS sequence"/>
</dbReference>
<dbReference type="GeneID" id="93585340"/>